<dbReference type="PANTHER" id="PTHR46429:SF1">
    <property type="entry name" value="23S RRNA (GUANOSINE-2'-O-)-METHYLTRANSFERASE RLMB"/>
    <property type="match status" value="1"/>
</dbReference>
<accession>A0A5C6RSF1</accession>
<dbReference type="CDD" id="cd18103">
    <property type="entry name" value="SpoU-like_RlmB"/>
    <property type="match status" value="1"/>
</dbReference>
<evidence type="ECO:0000259" key="3">
    <source>
        <dbReference type="SMART" id="SM00967"/>
    </source>
</evidence>
<dbReference type="Proteomes" id="UP000321721">
    <property type="component" value="Unassembled WGS sequence"/>
</dbReference>
<keyword evidence="5" id="KW-1185">Reference proteome</keyword>
<dbReference type="InterPro" id="IPR004441">
    <property type="entry name" value="rRNA_MeTrfase_TrmH"/>
</dbReference>
<dbReference type="RefSeq" id="WP_147100335.1">
    <property type="nucleotide sequence ID" value="NZ_VOOS01000003.1"/>
</dbReference>
<dbReference type="EMBL" id="VOOS01000003">
    <property type="protein sequence ID" value="TXB65366.1"/>
    <property type="molecule type" value="Genomic_DNA"/>
</dbReference>
<organism evidence="4 5">
    <name type="scientific">Vicingus serpentipes</name>
    <dbReference type="NCBI Taxonomy" id="1926625"/>
    <lineage>
        <taxon>Bacteria</taxon>
        <taxon>Pseudomonadati</taxon>
        <taxon>Bacteroidota</taxon>
        <taxon>Flavobacteriia</taxon>
        <taxon>Flavobacteriales</taxon>
        <taxon>Vicingaceae</taxon>
        <taxon>Vicingus</taxon>
    </lineage>
</organism>
<keyword evidence="2 4" id="KW-0808">Transferase</keyword>
<dbReference type="Pfam" id="PF00588">
    <property type="entry name" value="SpoU_methylase"/>
    <property type="match status" value="1"/>
</dbReference>
<reference evidence="4 5" key="1">
    <citation type="submission" date="2019-08" db="EMBL/GenBank/DDBJ databases">
        <title>Genome of Vicingus serpentipes NCIMB 15042.</title>
        <authorList>
            <person name="Bowman J.P."/>
        </authorList>
    </citation>
    <scope>NUCLEOTIDE SEQUENCE [LARGE SCALE GENOMIC DNA]</scope>
    <source>
        <strain evidence="4 5">NCIMB 15042</strain>
    </source>
</reference>
<comment type="caution">
    <text evidence="4">The sequence shown here is derived from an EMBL/GenBank/DDBJ whole genome shotgun (WGS) entry which is preliminary data.</text>
</comment>
<dbReference type="GO" id="GO:0008173">
    <property type="term" value="F:RNA methyltransferase activity"/>
    <property type="evidence" value="ECO:0007669"/>
    <property type="project" value="InterPro"/>
</dbReference>
<dbReference type="InterPro" id="IPR029064">
    <property type="entry name" value="Ribosomal_eL30-like_sf"/>
</dbReference>
<dbReference type="InterPro" id="IPR013123">
    <property type="entry name" value="SpoU_subst-bd"/>
</dbReference>
<dbReference type="InterPro" id="IPR029028">
    <property type="entry name" value="Alpha/beta_knot_MTases"/>
</dbReference>
<dbReference type="GO" id="GO:0003723">
    <property type="term" value="F:RNA binding"/>
    <property type="evidence" value="ECO:0007669"/>
    <property type="project" value="InterPro"/>
</dbReference>
<dbReference type="InterPro" id="IPR029026">
    <property type="entry name" value="tRNA_m1G_MTases_N"/>
</dbReference>
<dbReference type="PANTHER" id="PTHR46429">
    <property type="entry name" value="23S RRNA (GUANOSINE-2'-O-)-METHYLTRANSFERASE RLMB"/>
    <property type="match status" value="1"/>
</dbReference>
<evidence type="ECO:0000313" key="4">
    <source>
        <dbReference type="EMBL" id="TXB65366.1"/>
    </source>
</evidence>
<keyword evidence="1 4" id="KW-0489">Methyltransferase</keyword>
<evidence type="ECO:0000256" key="1">
    <source>
        <dbReference type="ARBA" id="ARBA00022603"/>
    </source>
</evidence>
<evidence type="ECO:0000313" key="5">
    <source>
        <dbReference type="Proteomes" id="UP000321721"/>
    </source>
</evidence>
<dbReference type="Gene3D" id="3.30.1330.30">
    <property type="match status" value="1"/>
</dbReference>
<proteinExistence type="predicted"/>
<dbReference type="AlphaFoldDB" id="A0A5C6RSF1"/>
<dbReference type="SMART" id="SM00967">
    <property type="entry name" value="SpoU_sub_bind"/>
    <property type="match status" value="1"/>
</dbReference>
<dbReference type="SUPFAM" id="SSF55315">
    <property type="entry name" value="L30e-like"/>
    <property type="match status" value="1"/>
</dbReference>
<dbReference type="SUPFAM" id="SSF75217">
    <property type="entry name" value="alpha/beta knot"/>
    <property type="match status" value="1"/>
</dbReference>
<name>A0A5C6RSF1_9FLAO</name>
<dbReference type="NCBIfam" id="TIGR00186">
    <property type="entry name" value="rRNA_methyl_3"/>
    <property type="match status" value="1"/>
</dbReference>
<feature type="domain" description="RNA 2-O ribose methyltransferase substrate binding" evidence="3">
    <location>
        <begin position="7"/>
        <end position="81"/>
    </location>
</feature>
<dbReference type="GO" id="GO:0005829">
    <property type="term" value="C:cytosol"/>
    <property type="evidence" value="ECO:0007669"/>
    <property type="project" value="TreeGrafter"/>
</dbReference>
<dbReference type="GO" id="GO:0006396">
    <property type="term" value="P:RNA processing"/>
    <property type="evidence" value="ECO:0007669"/>
    <property type="project" value="InterPro"/>
</dbReference>
<dbReference type="OrthoDB" id="9794400at2"/>
<protein>
    <submittedName>
        <fullName evidence="4">23S rRNA (Guanosine(2251)-2'-O)-methyltransferase RlmB</fullName>
    </submittedName>
</protein>
<dbReference type="Pfam" id="PF08032">
    <property type="entry name" value="SpoU_sub_bind"/>
    <property type="match status" value="1"/>
</dbReference>
<dbReference type="Gene3D" id="3.40.1280.10">
    <property type="match status" value="1"/>
</dbReference>
<dbReference type="InterPro" id="IPR001537">
    <property type="entry name" value="SpoU_MeTrfase"/>
</dbReference>
<evidence type="ECO:0000256" key="2">
    <source>
        <dbReference type="ARBA" id="ARBA00022679"/>
    </source>
</evidence>
<gene>
    <name evidence="4" type="primary">rlmB</name>
    <name evidence="4" type="ORF">FRY74_08055</name>
</gene>
<dbReference type="GO" id="GO:0032259">
    <property type="term" value="P:methylation"/>
    <property type="evidence" value="ECO:0007669"/>
    <property type="project" value="UniProtKB-KW"/>
</dbReference>
<sequence length="247" mass="26970">MREKENIIFGVHPIIEAINSGKEIDKIYIQSDISGPGLTELRKAIKKGKVPYSHVPVQKLNRHTSGNHQGVIGFISPIETQDIEDILPQLFDQGKVPFLLILDRITDVRNFGAIVRTAECAGVDAIIIPKRESAQINEDAIKTSTGAIFRVPICKVDNLTDTVYLLKDSGLTIVGCTEKTNTTVYECNYTEPVAVIMGNEEKGIANQLLKNCDSLAKIPMAGEIASLNVSVAAAIILYEAVKQRLGN</sequence>